<dbReference type="CDD" id="cd07771">
    <property type="entry name" value="ASKHA_NBD_FGGY_RhaB-like"/>
    <property type="match status" value="1"/>
</dbReference>
<dbReference type="RefSeq" id="WP_010490845.1">
    <property type="nucleotide sequence ID" value="NZ_AZCT01000004.1"/>
</dbReference>
<dbReference type="GO" id="GO:0008993">
    <property type="term" value="F:rhamnulokinase activity"/>
    <property type="evidence" value="ECO:0007669"/>
    <property type="project" value="InterPro"/>
</dbReference>
<keyword evidence="7" id="KW-0684">Rhamnose metabolism</keyword>
<dbReference type="InterPro" id="IPR018484">
    <property type="entry name" value="FGGY_N"/>
</dbReference>
<evidence type="ECO:0000256" key="4">
    <source>
        <dbReference type="ARBA" id="ARBA00022777"/>
    </source>
</evidence>
<dbReference type="InterPro" id="IPR018485">
    <property type="entry name" value="FGGY_C"/>
</dbReference>
<dbReference type="GO" id="GO:0006071">
    <property type="term" value="P:glycerol metabolic process"/>
    <property type="evidence" value="ECO:0007669"/>
    <property type="project" value="TreeGrafter"/>
</dbReference>
<evidence type="ECO:0000256" key="3">
    <source>
        <dbReference type="ARBA" id="ARBA00022741"/>
    </source>
</evidence>
<dbReference type="GO" id="GO:0004370">
    <property type="term" value="F:glycerol kinase activity"/>
    <property type="evidence" value="ECO:0007669"/>
    <property type="project" value="TreeGrafter"/>
</dbReference>
<organism evidence="10 11">
    <name type="scientific">Lacticaseibacillus zeae DSM 20178 = KCTC 3804</name>
    <dbReference type="NCBI Taxonomy" id="1423816"/>
    <lineage>
        <taxon>Bacteria</taxon>
        <taxon>Bacillati</taxon>
        <taxon>Bacillota</taxon>
        <taxon>Bacilli</taxon>
        <taxon>Lactobacillales</taxon>
        <taxon>Lactobacillaceae</taxon>
        <taxon>Lacticaseibacillus</taxon>
    </lineage>
</organism>
<proteinExistence type="inferred from homology"/>
<accession>A0A0R1F1C2</accession>
<reference evidence="10 11" key="1">
    <citation type="journal article" date="2015" name="Genome Announc.">
        <title>Expanding the biotechnology potential of lactobacilli through comparative genomics of 213 strains and associated genera.</title>
        <authorList>
            <person name="Sun Z."/>
            <person name="Harris H.M."/>
            <person name="McCann A."/>
            <person name="Guo C."/>
            <person name="Argimon S."/>
            <person name="Zhang W."/>
            <person name="Yang X."/>
            <person name="Jeffery I.B."/>
            <person name="Cooney J.C."/>
            <person name="Kagawa T.F."/>
            <person name="Liu W."/>
            <person name="Song Y."/>
            <person name="Salvetti E."/>
            <person name="Wrobel A."/>
            <person name="Rasinkangas P."/>
            <person name="Parkhill J."/>
            <person name="Rea M.C."/>
            <person name="O'Sullivan O."/>
            <person name="Ritari J."/>
            <person name="Douillard F.P."/>
            <person name="Paul Ross R."/>
            <person name="Yang R."/>
            <person name="Briner A.E."/>
            <person name="Felis G.E."/>
            <person name="de Vos W.M."/>
            <person name="Barrangou R."/>
            <person name="Klaenhammer T.R."/>
            <person name="Caufield P.W."/>
            <person name="Cui Y."/>
            <person name="Zhang H."/>
            <person name="O'Toole P.W."/>
        </authorList>
    </citation>
    <scope>NUCLEOTIDE SEQUENCE [LARGE SCALE GENOMIC DNA]</scope>
    <source>
        <strain evidence="10 11">DSM 20178</strain>
    </source>
</reference>
<dbReference type="eggNOG" id="COG1070">
    <property type="taxonomic scope" value="Bacteria"/>
</dbReference>
<feature type="domain" description="Carbohydrate kinase FGGY N-terminal" evidence="8">
    <location>
        <begin position="7"/>
        <end position="247"/>
    </location>
</feature>
<sequence length="509" mass="56142">MAITNLIAVDLGASSGRLISGQFDGDQIHLKEQFRFSNQPVAVNGHLYWDYLKIFQEIKYGLAIARRDLGRIDGMSIDTWGVDYGILSQRGELLFAPHSYRDSRTEAVKKAFYQRMSPCKLFLETGNQAAMINTNVQLFADVTRYPFLLTEGADVLMMPNLIGYFFTGVKQTDFTIASTSGLLDVANRDWDEAVLHKLGIPRNWFGQLVTGGAVLGPLRPEIQAELQLNEEMQVINGVGHDTAAAVLALPLTPEDWQQTAFISCGTWSIIGRKTPKPIVSLAAADAGLTNEGCFDGSNRLLQNVTGLWIVQELQREWSYQGEMVNFAKMTAEAQAAESLHSYIDPNHPLFTGPSRMEEKIEAFLHQTGQSLPQSRGQLVRTVLESLAMTYRQTIFNLEQAAEMPLTKIHMFGGGIQNQLLVQLTADLTQMPVSAGPIEASVTGNIVSQLLVLKKLAPEDVAATMKQSYTVATIQPQAVPDLDAHFKAFQQIVERGKAVAAELPPKMEAK</sequence>
<keyword evidence="6" id="KW-1015">Disulfide bond</keyword>
<dbReference type="Pfam" id="PF02782">
    <property type="entry name" value="FGGY_C"/>
    <property type="match status" value="1"/>
</dbReference>
<dbReference type="GO" id="GO:0005829">
    <property type="term" value="C:cytosol"/>
    <property type="evidence" value="ECO:0007669"/>
    <property type="project" value="TreeGrafter"/>
</dbReference>
<evidence type="ECO:0000256" key="7">
    <source>
        <dbReference type="ARBA" id="ARBA00023308"/>
    </source>
</evidence>
<keyword evidence="5" id="KW-0067">ATP-binding</keyword>
<keyword evidence="2" id="KW-0808">Transferase</keyword>
<dbReference type="Pfam" id="PF00370">
    <property type="entry name" value="FGGY_N"/>
    <property type="match status" value="1"/>
</dbReference>
<dbReference type="SUPFAM" id="SSF53067">
    <property type="entry name" value="Actin-like ATPase domain"/>
    <property type="match status" value="2"/>
</dbReference>
<evidence type="ECO:0000256" key="6">
    <source>
        <dbReference type="ARBA" id="ARBA00023157"/>
    </source>
</evidence>
<dbReference type="GO" id="GO:0019301">
    <property type="term" value="P:rhamnose catabolic process"/>
    <property type="evidence" value="ECO:0007669"/>
    <property type="project" value="InterPro"/>
</dbReference>
<keyword evidence="4 10" id="KW-0418">Kinase</keyword>
<feature type="domain" description="Carbohydrate kinase FGGY C-terminal" evidence="9">
    <location>
        <begin position="261"/>
        <end position="448"/>
    </location>
</feature>
<dbReference type="PANTHER" id="PTHR10196:SF93">
    <property type="entry name" value="L-RHAMNULOKINASE"/>
    <property type="match status" value="1"/>
</dbReference>
<dbReference type="PANTHER" id="PTHR10196">
    <property type="entry name" value="SUGAR KINASE"/>
    <property type="match status" value="1"/>
</dbReference>
<dbReference type="PATRIC" id="fig|1423816.3.peg.2528"/>
<dbReference type="Proteomes" id="UP000051984">
    <property type="component" value="Unassembled WGS sequence"/>
</dbReference>
<dbReference type="GO" id="GO:0005524">
    <property type="term" value="F:ATP binding"/>
    <property type="evidence" value="ECO:0007669"/>
    <property type="project" value="UniProtKB-KW"/>
</dbReference>
<protein>
    <submittedName>
        <fullName evidence="10">FGGY family carbohydrate kinase FGGY family protein</fullName>
    </submittedName>
</protein>
<evidence type="ECO:0000256" key="1">
    <source>
        <dbReference type="ARBA" id="ARBA00009156"/>
    </source>
</evidence>
<evidence type="ECO:0000256" key="5">
    <source>
        <dbReference type="ARBA" id="ARBA00022840"/>
    </source>
</evidence>
<name>A0A0R1F1C2_LACZE</name>
<dbReference type="InterPro" id="IPR013449">
    <property type="entry name" value="Rhamnulokinase"/>
</dbReference>
<evidence type="ECO:0000259" key="8">
    <source>
        <dbReference type="Pfam" id="PF00370"/>
    </source>
</evidence>
<gene>
    <name evidence="10" type="ORF">FD51_GL002431</name>
</gene>
<dbReference type="EMBL" id="AZCT01000004">
    <property type="protein sequence ID" value="KRK12842.1"/>
    <property type="molecule type" value="Genomic_DNA"/>
</dbReference>
<dbReference type="Gene3D" id="3.30.420.40">
    <property type="match status" value="2"/>
</dbReference>
<dbReference type="AlphaFoldDB" id="A0A0R1F1C2"/>
<comment type="caution">
    <text evidence="10">The sequence shown here is derived from an EMBL/GenBank/DDBJ whole genome shotgun (WGS) entry which is preliminary data.</text>
</comment>
<comment type="similarity">
    <text evidence="1">Belongs to the FGGY kinase family.</text>
</comment>
<evidence type="ECO:0000313" key="10">
    <source>
        <dbReference type="EMBL" id="KRK12842.1"/>
    </source>
</evidence>
<keyword evidence="3" id="KW-0547">Nucleotide-binding</keyword>
<dbReference type="InterPro" id="IPR043129">
    <property type="entry name" value="ATPase_NBD"/>
</dbReference>
<evidence type="ECO:0000259" key="9">
    <source>
        <dbReference type="Pfam" id="PF02782"/>
    </source>
</evidence>
<evidence type="ECO:0000313" key="11">
    <source>
        <dbReference type="Proteomes" id="UP000051984"/>
    </source>
</evidence>
<evidence type="ECO:0000256" key="2">
    <source>
        <dbReference type="ARBA" id="ARBA00022679"/>
    </source>
</evidence>